<dbReference type="GO" id="GO:0032259">
    <property type="term" value="P:methylation"/>
    <property type="evidence" value="ECO:0007669"/>
    <property type="project" value="UniProtKB-KW"/>
</dbReference>
<dbReference type="SUPFAM" id="SSF53335">
    <property type="entry name" value="S-adenosyl-L-methionine-dependent methyltransferases"/>
    <property type="match status" value="1"/>
</dbReference>
<evidence type="ECO:0000256" key="2">
    <source>
        <dbReference type="ARBA" id="ARBA00022603"/>
    </source>
</evidence>
<protein>
    <recommendedName>
        <fullName evidence="8">Methyltransferase domain-containing protein</fullName>
    </recommendedName>
</protein>
<dbReference type="Proteomes" id="UP000703661">
    <property type="component" value="Unassembled WGS sequence"/>
</dbReference>
<evidence type="ECO:0000256" key="3">
    <source>
        <dbReference type="ARBA" id="ARBA00022679"/>
    </source>
</evidence>
<dbReference type="GO" id="GO:0005739">
    <property type="term" value="C:mitochondrion"/>
    <property type="evidence" value="ECO:0007669"/>
    <property type="project" value="TreeGrafter"/>
</dbReference>
<organism evidence="6 7">
    <name type="scientific">Entomortierella chlamydospora</name>
    <dbReference type="NCBI Taxonomy" id="101097"/>
    <lineage>
        <taxon>Eukaryota</taxon>
        <taxon>Fungi</taxon>
        <taxon>Fungi incertae sedis</taxon>
        <taxon>Mucoromycota</taxon>
        <taxon>Mortierellomycotina</taxon>
        <taxon>Mortierellomycetes</taxon>
        <taxon>Mortierellales</taxon>
        <taxon>Mortierellaceae</taxon>
        <taxon>Entomortierella</taxon>
    </lineage>
</organism>
<evidence type="ECO:0000313" key="7">
    <source>
        <dbReference type="Proteomes" id="UP000703661"/>
    </source>
</evidence>
<reference evidence="6" key="1">
    <citation type="journal article" date="2020" name="Fungal Divers.">
        <title>Resolving the Mortierellaceae phylogeny through synthesis of multi-gene phylogenetics and phylogenomics.</title>
        <authorList>
            <person name="Vandepol N."/>
            <person name="Liber J."/>
            <person name="Desiro A."/>
            <person name="Na H."/>
            <person name="Kennedy M."/>
            <person name="Barry K."/>
            <person name="Grigoriev I.V."/>
            <person name="Miller A.N."/>
            <person name="O'Donnell K."/>
            <person name="Stajich J.E."/>
            <person name="Bonito G."/>
        </authorList>
    </citation>
    <scope>NUCLEOTIDE SEQUENCE</scope>
    <source>
        <strain evidence="6">NRRL 2769</strain>
    </source>
</reference>
<evidence type="ECO:0000256" key="1">
    <source>
        <dbReference type="ARBA" id="ARBA00010633"/>
    </source>
</evidence>
<feature type="region of interest" description="Disordered" evidence="5">
    <location>
        <begin position="1"/>
        <end position="21"/>
    </location>
</feature>
<dbReference type="GO" id="GO:0016279">
    <property type="term" value="F:protein-lysine N-methyltransferase activity"/>
    <property type="evidence" value="ECO:0007669"/>
    <property type="project" value="InterPro"/>
</dbReference>
<dbReference type="PANTHER" id="PTHR13610:SF11">
    <property type="entry name" value="METHYLTRANSFERASE DOMAIN-CONTAINING PROTEIN"/>
    <property type="match status" value="1"/>
</dbReference>
<dbReference type="GO" id="GO:1905706">
    <property type="term" value="P:regulation of mitochondrial ATP synthesis coupled proton transport"/>
    <property type="evidence" value="ECO:0007669"/>
    <property type="project" value="TreeGrafter"/>
</dbReference>
<dbReference type="AlphaFoldDB" id="A0A9P6MV76"/>
<keyword evidence="7" id="KW-1185">Reference proteome</keyword>
<dbReference type="EMBL" id="JAAAID010000705">
    <property type="protein sequence ID" value="KAG0014647.1"/>
    <property type="molecule type" value="Genomic_DNA"/>
</dbReference>
<evidence type="ECO:0008006" key="8">
    <source>
        <dbReference type="Google" id="ProtNLM"/>
    </source>
</evidence>
<proteinExistence type="inferred from homology"/>
<sequence length="250" mass="28416">MPAEPQQGIAPEHEEEYDRYKDNPDLLGEEIPKVKRFFSFDWANGFISPFRPTPQDVLSNLFGNIKFSTPGKDSLLDLGCGDGLVLLQALQTFPQSQLVRAVGVDLDRPLLEAARDKILQSKSMTIEDPDSSHSTSNYNDTIESDILPRLELYHGDLLDKDEALSSIITPSMTRETAIDKPMTMRRLVQDCSHIFVYLLPEALSKLVPLLLESLEQGKFVLSMQWEIPELKRYQTYGDADQRYYIYSPKA</sequence>
<dbReference type="InterPro" id="IPR026170">
    <property type="entry name" value="FAM173A/B"/>
</dbReference>
<dbReference type="Gene3D" id="3.40.50.150">
    <property type="entry name" value="Vaccinia Virus protein VP39"/>
    <property type="match status" value="1"/>
</dbReference>
<gene>
    <name evidence="6" type="ORF">BGZ80_010321</name>
</gene>
<dbReference type="OrthoDB" id="66144at2759"/>
<keyword evidence="2" id="KW-0489">Methyltransferase</keyword>
<evidence type="ECO:0000256" key="4">
    <source>
        <dbReference type="ARBA" id="ARBA00022691"/>
    </source>
</evidence>
<dbReference type="PANTHER" id="PTHR13610">
    <property type="entry name" value="METHYLTRANSFERASE DOMAIN-CONTAINING PROTEIN"/>
    <property type="match status" value="1"/>
</dbReference>
<comment type="caution">
    <text evidence="6">The sequence shown here is derived from an EMBL/GenBank/DDBJ whole genome shotgun (WGS) entry which is preliminary data.</text>
</comment>
<evidence type="ECO:0000313" key="6">
    <source>
        <dbReference type="EMBL" id="KAG0014647.1"/>
    </source>
</evidence>
<dbReference type="CDD" id="cd02440">
    <property type="entry name" value="AdoMet_MTases"/>
    <property type="match status" value="1"/>
</dbReference>
<comment type="similarity">
    <text evidence="1">Belongs to the ANT/ATPSC lysine N-methyltransferase family.</text>
</comment>
<name>A0A9P6MV76_9FUNG</name>
<keyword evidence="3" id="KW-0808">Transferase</keyword>
<keyword evidence="4" id="KW-0949">S-adenosyl-L-methionine</keyword>
<evidence type="ECO:0000256" key="5">
    <source>
        <dbReference type="SAM" id="MobiDB-lite"/>
    </source>
</evidence>
<accession>A0A9P6MV76</accession>
<dbReference type="InterPro" id="IPR029063">
    <property type="entry name" value="SAM-dependent_MTases_sf"/>
</dbReference>